<evidence type="ECO:0000313" key="4">
    <source>
        <dbReference type="EMBL" id="MCL7044821.1"/>
    </source>
</evidence>
<gene>
    <name evidence="4" type="ORF">MKW94_024463</name>
</gene>
<comment type="caution">
    <text evidence="4">The sequence shown here is derived from an EMBL/GenBank/DDBJ whole genome shotgun (WGS) entry which is preliminary data.</text>
</comment>
<keyword evidence="2" id="KW-1015">Disulfide bond</keyword>
<sequence length="174" mass="19270">MAEFFRSLSILAIPVFFFFFSSHLVEYSCAEKYLFVQGKVYCDTCRAAFETELTEYIDGAKVRLECHDIEGGHLTYSIEGVTNSTGVYRLPVQGDHAEEICEVYLVKSPLPDCSEILKGGASARVQITSNNGIADDTRYANSLGFLKTEPVDGCVNTLRDMGLPKEAMVPESKN</sequence>
<dbReference type="PANTHER" id="PTHR31614">
    <property type="entry name" value="PROTEIN DOWNSTREAM OF FLC-RELATED"/>
    <property type="match status" value="1"/>
</dbReference>
<dbReference type="Pfam" id="PF01190">
    <property type="entry name" value="Pollen_Ole_e_1"/>
    <property type="match status" value="1"/>
</dbReference>
<keyword evidence="5" id="KW-1185">Reference proteome</keyword>
<proteinExistence type="inferred from homology"/>
<evidence type="ECO:0000256" key="1">
    <source>
        <dbReference type="ARBA" id="ARBA00010049"/>
    </source>
</evidence>
<comment type="similarity">
    <text evidence="1">Belongs to the Ole e I family.</text>
</comment>
<dbReference type="InterPro" id="IPR006041">
    <property type="entry name" value="Pollen_Ole_e1_allergen"/>
</dbReference>
<organism evidence="4 5">
    <name type="scientific">Papaver nudicaule</name>
    <name type="common">Iceland poppy</name>
    <dbReference type="NCBI Taxonomy" id="74823"/>
    <lineage>
        <taxon>Eukaryota</taxon>
        <taxon>Viridiplantae</taxon>
        <taxon>Streptophyta</taxon>
        <taxon>Embryophyta</taxon>
        <taxon>Tracheophyta</taxon>
        <taxon>Spermatophyta</taxon>
        <taxon>Magnoliopsida</taxon>
        <taxon>Ranunculales</taxon>
        <taxon>Papaveraceae</taxon>
        <taxon>Papaveroideae</taxon>
        <taxon>Papaver</taxon>
    </lineage>
</organism>
<keyword evidence="3" id="KW-0732">Signal</keyword>
<accession>A0AA42AZI2</accession>
<evidence type="ECO:0000256" key="2">
    <source>
        <dbReference type="ARBA" id="ARBA00023157"/>
    </source>
</evidence>
<name>A0AA42AZI2_PAPNU</name>
<dbReference type="PROSITE" id="PS00925">
    <property type="entry name" value="OLEEI"/>
    <property type="match status" value="1"/>
</dbReference>
<dbReference type="EMBL" id="JAJJMA010262420">
    <property type="protein sequence ID" value="MCL7044821.1"/>
    <property type="molecule type" value="Genomic_DNA"/>
</dbReference>
<dbReference type="GO" id="GO:0005615">
    <property type="term" value="C:extracellular space"/>
    <property type="evidence" value="ECO:0007669"/>
    <property type="project" value="InterPro"/>
</dbReference>
<dbReference type="PANTHER" id="PTHR31614:SF2">
    <property type="entry name" value="F28N24.16 PROTEIN"/>
    <property type="match status" value="1"/>
</dbReference>
<dbReference type="InterPro" id="IPR006040">
    <property type="entry name" value="Allergen_Ole_e_I_CS"/>
</dbReference>
<feature type="chain" id="PRO_5041411242" evidence="3">
    <location>
        <begin position="31"/>
        <end position="174"/>
    </location>
</feature>
<protein>
    <submittedName>
        <fullName evidence="4">Uncharacterized protein</fullName>
    </submittedName>
</protein>
<dbReference type="AlphaFoldDB" id="A0AA42AZI2"/>
<dbReference type="Proteomes" id="UP001177140">
    <property type="component" value="Unassembled WGS sequence"/>
</dbReference>
<feature type="signal peptide" evidence="3">
    <location>
        <begin position="1"/>
        <end position="30"/>
    </location>
</feature>
<evidence type="ECO:0000256" key="3">
    <source>
        <dbReference type="SAM" id="SignalP"/>
    </source>
</evidence>
<reference evidence="4" key="1">
    <citation type="submission" date="2022-03" db="EMBL/GenBank/DDBJ databases">
        <title>A functionally conserved STORR gene fusion in Papaver species that diverged 16.8 million years ago.</title>
        <authorList>
            <person name="Catania T."/>
        </authorList>
    </citation>
    <scope>NUCLEOTIDE SEQUENCE</scope>
    <source>
        <strain evidence="4">S-191538</strain>
    </source>
</reference>
<evidence type="ECO:0000313" key="5">
    <source>
        <dbReference type="Proteomes" id="UP001177140"/>
    </source>
</evidence>